<dbReference type="STRING" id="1123350.SAMN02744040_00671"/>
<keyword evidence="1" id="KW-0812">Transmembrane</keyword>
<protein>
    <recommendedName>
        <fullName evidence="4">DUF2953 domain-containing protein</fullName>
    </recommendedName>
</protein>
<evidence type="ECO:0008006" key="4">
    <source>
        <dbReference type="Google" id="ProtNLM"/>
    </source>
</evidence>
<dbReference type="AlphaFoldDB" id="A0A1M5PYU0"/>
<name>A0A1M5PYU0_9FIRM</name>
<dbReference type="OrthoDB" id="1751761at2"/>
<dbReference type="EMBL" id="FQXH01000007">
    <property type="protein sequence ID" value="SHH06629.1"/>
    <property type="molecule type" value="Genomic_DNA"/>
</dbReference>
<keyword evidence="1" id="KW-1133">Transmembrane helix</keyword>
<feature type="transmembrane region" description="Helical" evidence="1">
    <location>
        <begin position="166"/>
        <end position="186"/>
    </location>
</feature>
<evidence type="ECO:0000313" key="3">
    <source>
        <dbReference type="Proteomes" id="UP000242520"/>
    </source>
</evidence>
<gene>
    <name evidence="2" type="ORF">SAMN02744040_00671</name>
</gene>
<sequence>MNNYIIIFLSLIVLIFIFINSKVRISINLNKNGKNDEVIFKISAIFGIIRYEKKYPFFDLYANKEGLNFKFTEKFSKQGNLITKINEKLSNEELVESLRNQMEAFKYIFKKAKIEDLKSDMYFSSENVFLSIFLFNFINIIYKYIYDNINTKNIHLKITPGFNENALRIYIKTIFNLKIINFLHLIKYYKSF</sequence>
<feature type="transmembrane region" description="Helical" evidence="1">
    <location>
        <begin position="6"/>
        <end position="25"/>
    </location>
</feature>
<dbReference type="Proteomes" id="UP000242520">
    <property type="component" value="Unassembled WGS sequence"/>
</dbReference>
<proteinExistence type="predicted"/>
<reference evidence="3" key="1">
    <citation type="submission" date="2016-11" db="EMBL/GenBank/DDBJ databases">
        <authorList>
            <person name="Varghese N."/>
            <person name="Submissions S."/>
        </authorList>
    </citation>
    <scope>NUCLEOTIDE SEQUENCE [LARGE SCALE GENOMIC DNA]</scope>
    <source>
        <strain evidence="3">DSM 15285</strain>
    </source>
</reference>
<accession>A0A1M5PYU0</accession>
<evidence type="ECO:0000256" key="1">
    <source>
        <dbReference type="SAM" id="Phobius"/>
    </source>
</evidence>
<organism evidence="2 3">
    <name type="scientific">Tepidibacter thalassicus DSM 15285</name>
    <dbReference type="NCBI Taxonomy" id="1123350"/>
    <lineage>
        <taxon>Bacteria</taxon>
        <taxon>Bacillati</taxon>
        <taxon>Bacillota</taxon>
        <taxon>Clostridia</taxon>
        <taxon>Peptostreptococcales</taxon>
        <taxon>Peptostreptococcaceae</taxon>
        <taxon>Tepidibacter</taxon>
    </lineage>
</organism>
<feature type="transmembrane region" description="Helical" evidence="1">
    <location>
        <begin position="128"/>
        <end position="146"/>
    </location>
</feature>
<dbReference type="RefSeq" id="WP_072723637.1">
    <property type="nucleotide sequence ID" value="NZ_FQXH01000007.1"/>
</dbReference>
<evidence type="ECO:0000313" key="2">
    <source>
        <dbReference type="EMBL" id="SHH06629.1"/>
    </source>
</evidence>
<keyword evidence="3" id="KW-1185">Reference proteome</keyword>
<keyword evidence="1" id="KW-0472">Membrane</keyword>